<dbReference type="EMBL" id="JAUQSZ010000015">
    <property type="protein sequence ID" value="MDO7844285.1"/>
    <property type="molecule type" value="Genomic_DNA"/>
</dbReference>
<feature type="chain" id="PRO_5046354763" description="17 kDa surface antigen" evidence="1">
    <location>
        <begin position="20"/>
        <end position="94"/>
    </location>
</feature>
<evidence type="ECO:0000313" key="2">
    <source>
        <dbReference type="EMBL" id="MDO7844285.1"/>
    </source>
</evidence>
<reference evidence="2" key="1">
    <citation type="submission" date="2023-07" db="EMBL/GenBank/DDBJ databases">
        <authorList>
            <person name="Kim M.K."/>
        </authorList>
    </citation>
    <scope>NUCLEOTIDE SEQUENCE</scope>
    <source>
        <strain evidence="2">CA1-15</strain>
    </source>
</reference>
<accession>A0ABT9A3A6</accession>
<feature type="signal peptide" evidence="1">
    <location>
        <begin position="1"/>
        <end position="19"/>
    </location>
</feature>
<sequence>MRKLFLSLGALSLVAGTVAVPTAADARKHKRTYYKCKRSKGTTGTIAGAAGGALIGGAIGGDALGAIAGGVGGGLLGRHLDRKHDAAQNRRNGC</sequence>
<keyword evidence="3" id="KW-1185">Reference proteome</keyword>
<name>A0ABT9A3A6_9SPHN</name>
<dbReference type="RefSeq" id="WP_304562686.1">
    <property type="nucleotide sequence ID" value="NZ_JAUQSZ010000015.1"/>
</dbReference>
<proteinExistence type="predicted"/>
<comment type="caution">
    <text evidence="2">The sequence shown here is derived from an EMBL/GenBank/DDBJ whole genome shotgun (WGS) entry which is preliminary data.</text>
</comment>
<keyword evidence="1" id="KW-0732">Signal</keyword>
<evidence type="ECO:0008006" key="4">
    <source>
        <dbReference type="Google" id="ProtNLM"/>
    </source>
</evidence>
<dbReference type="Proteomes" id="UP001176468">
    <property type="component" value="Unassembled WGS sequence"/>
</dbReference>
<protein>
    <recommendedName>
        <fullName evidence="4">17 kDa surface antigen</fullName>
    </recommendedName>
</protein>
<evidence type="ECO:0000313" key="3">
    <source>
        <dbReference type="Proteomes" id="UP001176468"/>
    </source>
</evidence>
<organism evidence="2 3">
    <name type="scientific">Sphingomonas immobilis</name>
    <dbReference type="NCBI Taxonomy" id="3063997"/>
    <lineage>
        <taxon>Bacteria</taxon>
        <taxon>Pseudomonadati</taxon>
        <taxon>Pseudomonadota</taxon>
        <taxon>Alphaproteobacteria</taxon>
        <taxon>Sphingomonadales</taxon>
        <taxon>Sphingomonadaceae</taxon>
        <taxon>Sphingomonas</taxon>
    </lineage>
</organism>
<gene>
    <name evidence="2" type="ORF">Q5H94_18295</name>
</gene>
<evidence type="ECO:0000256" key="1">
    <source>
        <dbReference type="SAM" id="SignalP"/>
    </source>
</evidence>